<dbReference type="CDD" id="cd16922">
    <property type="entry name" value="HATPase_EvgS-ArcB-TorS-like"/>
    <property type="match status" value="1"/>
</dbReference>
<feature type="domain" description="Response regulatory" evidence="9">
    <location>
        <begin position="446"/>
        <end position="562"/>
    </location>
</feature>
<evidence type="ECO:0000256" key="5">
    <source>
        <dbReference type="ARBA" id="ARBA00022777"/>
    </source>
</evidence>
<organism evidence="10 11">
    <name type="scientific">Caldimonas mangrovi</name>
    <dbReference type="NCBI Taxonomy" id="2944811"/>
    <lineage>
        <taxon>Bacteria</taxon>
        <taxon>Pseudomonadati</taxon>
        <taxon>Pseudomonadota</taxon>
        <taxon>Betaproteobacteria</taxon>
        <taxon>Burkholderiales</taxon>
        <taxon>Sphaerotilaceae</taxon>
        <taxon>Caldimonas</taxon>
    </lineage>
</organism>
<keyword evidence="11" id="KW-1185">Reference proteome</keyword>
<feature type="modified residue" description="4-aspartylphosphate" evidence="6">
    <location>
        <position position="58"/>
    </location>
</feature>
<evidence type="ECO:0000256" key="4">
    <source>
        <dbReference type="ARBA" id="ARBA00022679"/>
    </source>
</evidence>
<dbReference type="PROSITE" id="PS50110">
    <property type="entry name" value="RESPONSE_REGULATORY"/>
    <property type="match status" value="2"/>
</dbReference>
<dbReference type="Pfam" id="PF00512">
    <property type="entry name" value="HisKA"/>
    <property type="match status" value="1"/>
</dbReference>
<feature type="domain" description="Response regulatory" evidence="9">
    <location>
        <begin position="6"/>
        <end position="124"/>
    </location>
</feature>
<dbReference type="InterPro" id="IPR001789">
    <property type="entry name" value="Sig_transdc_resp-reg_receiver"/>
</dbReference>
<feature type="modified residue" description="4-aspartylphosphate" evidence="6">
    <location>
        <position position="495"/>
    </location>
</feature>
<dbReference type="SMART" id="SM00387">
    <property type="entry name" value="HATPase_c"/>
    <property type="match status" value="1"/>
</dbReference>
<feature type="coiled-coil region" evidence="7">
    <location>
        <begin position="166"/>
        <end position="197"/>
    </location>
</feature>
<keyword evidence="3 6" id="KW-0597">Phosphoprotein</keyword>
<dbReference type="CDD" id="cd00082">
    <property type="entry name" value="HisKA"/>
    <property type="match status" value="1"/>
</dbReference>
<dbReference type="PROSITE" id="PS50109">
    <property type="entry name" value="HIS_KIN"/>
    <property type="match status" value="1"/>
</dbReference>
<dbReference type="PRINTS" id="PR00344">
    <property type="entry name" value="BCTRLSENSOR"/>
</dbReference>
<dbReference type="CDD" id="cd00156">
    <property type="entry name" value="REC"/>
    <property type="match status" value="1"/>
</dbReference>
<dbReference type="PANTHER" id="PTHR43047:SF64">
    <property type="entry name" value="HISTIDINE KINASE CONTAINING CHEY-HOMOLOGOUS RECEIVER DOMAIN AND PAS DOMAIN-RELATED"/>
    <property type="match status" value="1"/>
</dbReference>
<evidence type="ECO:0000256" key="3">
    <source>
        <dbReference type="ARBA" id="ARBA00022553"/>
    </source>
</evidence>
<gene>
    <name evidence="10" type="ORF">M8A51_19485</name>
</gene>
<dbReference type="PANTHER" id="PTHR43047">
    <property type="entry name" value="TWO-COMPONENT HISTIDINE PROTEIN KINASE"/>
    <property type="match status" value="1"/>
</dbReference>
<dbReference type="InterPro" id="IPR011006">
    <property type="entry name" value="CheY-like_superfamily"/>
</dbReference>
<dbReference type="SUPFAM" id="SSF52172">
    <property type="entry name" value="CheY-like"/>
    <property type="match status" value="2"/>
</dbReference>
<dbReference type="InterPro" id="IPR036097">
    <property type="entry name" value="HisK_dim/P_sf"/>
</dbReference>
<evidence type="ECO:0000256" key="1">
    <source>
        <dbReference type="ARBA" id="ARBA00000085"/>
    </source>
</evidence>
<dbReference type="InterPro" id="IPR036890">
    <property type="entry name" value="HATPase_C_sf"/>
</dbReference>
<evidence type="ECO:0000256" key="7">
    <source>
        <dbReference type="SAM" id="Coils"/>
    </source>
</evidence>
<dbReference type="Pfam" id="PF00072">
    <property type="entry name" value="Response_reg"/>
    <property type="match status" value="2"/>
</dbReference>
<dbReference type="EMBL" id="JAMKFE010000013">
    <property type="protein sequence ID" value="MCM5681715.1"/>
    <property type="molecule type" value="Genomic_DNA"/>
</dbReference>
<dbReference type="Pfam" id="PF02518">
    <property type="entry name" value="HATPase_c"/>
    <property type="match status" value="1"/>
</dbReference>
<dbReference type="InterPro" id="IPR005467">
    <property type="entry name" value="His_kinase_dom"/>
</dbReference>
<dbReference type="Gene3D" id="1.10.287.130">
    <property type="match status" value="1"/>
</dbReference>
<dbReference type="SUPFAM" id="SSF47384">
    <property type="entry name" value="Homodimeric domain of signal transducing histidine kinase"/>
    <property type="match status" value="1"/>
</dbReference>
<evidence type="ECO:0000256" key="6">
    <source>
        <dbReference type="PROSITE-ProRule" id="PRU00169"/>
    </source>
</evidence>
<dbReference type="SMART" id="SM00448">
    <property type="entry name" value="REC"/>
    <property type="match status" value="2"/>
</dbReference>
<proteinExistence type="predicted"/>
<dbReference type="InterPro" id="IPR004358">
    <property type="entry name" value="Sig_transdc_His_kin-like_C"/>
</dbReference>
<evidence type="ECO:0000259" key="8">
    <source>
        <dbReference type="PROSITE" id="PS50109"/>
    </source>
</evidence>
<keyword evidence="4" id="KW-0808">Transferase</keyword>
<feature type="domain" description="Histidine kinase" evidence="8">
    <location>
        <begin position="211"/>
        <end position="429"/>
    </location>
</feature>
<keyword evidence="5" id="KW-0418">Kinase</keyword>
<comment type="catalytic activity">
    <reaction evidence="1">
        <text>ATP + protein L-histidine = ADP + protein N-phospho-L-histidine.</text>
        <dbReference type="EC" id="2.7.13.3"/>
    </reaction>
</comment>
<dbReference type="EC" id="2.7.13.3" evidence="2"/>
<comment type="caution">
    <text evidence="10">The sequence shown here is derived from an EMBL/GenBank/DDBJ whole genome shotgun (WGS) entry which is preliminary data.</text>
</comment>
<keyword evidence="7" id="KW-0175">Coiled coil</keyword>
<dbReference type="Gene3D" id="3.30.565.10">
    <property type="entry name" value="Histidine kinase-like ATPase, C-terminal domain"/>
    <property type="match status" value="1"/>
</dbReference>
<dbReference type="RefSeq" id="WP_251780196.1">
    <property type="nucleotide sequence ID" value="NZ_JAMKFE010000013.1"/>
</dbReference>
<evidence type="ECO:0000313" key="11">
    <source>
        <dbReference type="Proteomes" id="UP001165541"/>
    </source>
</evidence>
<dbReference type="InterPro" id="IPR003594">
    <property type="entry name" value="HATPase_dom"/>
</dbReference>
<dbReference type="SUPFAM" id="SSF55874">
    <property type="entry name" value="ATPase domain of HSP90 chaperone/DNA topoisomerase II/histidine kinase"/>
    <property type="match status" value="1"/>
</dbReference>
<name>A0ABT0YSK8_9BURK</name>
<dbReference type="Gene3D" id="3.40.50.2300">
    <property type="match status" value="2"/>
</dbReference>
<dbReference type="InterPro" id="IPR003661">
    <property type="entry name" value="HisK_dim/P_dom"/>
</dbReference>
<reference evidence="10" key="1">
    <citation type="submission" date="2022-05" db="EMBL/GenBank/DDBJ databases">
        <title>Schlegelella sp. nov., isolated from mangrove soil.</title>
        <authorList>
            <person name="Liu Y."/>
            <person name="Ge X."/>
            <person name="Liu W."/>
        </authorList>
    </citation>
    <scope>NUCLEOTIDE SEQUENCE</scope>
    <source>
        <strain evidence="10">S2-27</strain>
    </source>
</reference>
<sequence>MNDPITVLLIEDNPADARLIEVMLAQAPGPRCLLSWVVLLEDGAASLRRQPADVVLLDLGLPGSTGLETVQRLLSLVPRVPPLVVLSGLTDEDVALQALQLGAQDYLVKGAVDSRLLARTIRYAMGRSQAEEALRRAHAELEVRVAERTAELARAVEALHAEITVRTQAEEALRRHRDQLEDVVRERTAELVAAKEKAEVANKAKSVFLANMSHDLRTPLSGILGFAQLLQCDQTLTARQAVGINAIRESGEHLLTLINDILDSAKIEAGKLELMPTDVELPRFLGVIASLIRVKAEQKPGLSFVCDCTPGLPLRIHADERRLRQVLLNLLDNAVKFTERGQVALRVARTGPAQLRFEVSDTGIGISEEQIHHLFRPFEQVGDAHLRSRGTGLGLAICRQFVQLMGSDIHVHSRLGEGNTFWFELRNGISAEEGAAPLLDAGRRHKVLVMDDALPSRLQLATLLGPLGFEVFHAAGGYDGLALAPAILPDLIMLDTTMSDLGGLGVVRRLRAMPSLREVPIVALSSSTAPDVSDSTLAAGANAVLAKPVNLDHLLPCLSGLLAPAWSPP</sequence>
<evidence type="ECO:0000313" key="10">
    <source>
        <dbReference type="EMBL" id="MCM5681715.1"/>
    </source>
</evidence>
<dbReference type="SMART" id="SM00388">
    <property type="entry name" value="HisKA"/>
    <property type="match status" value="1"/>
</dbReference>
<dbReference type="Proteomes" id="UP001165541">
    <property type="component" value="Unassembled WGS sequence"/>
</dbReference>
<evidence type="ECO:0000259" key="9">
    <source>
        <dbReference type="PROSITE" id="PS50110"/>
    </source>
</evidence>
<evidence type="ECO:0000256" key="2">
    <source>
        <dbReference type="ARBA" id="ARBA00012438"/>
    </source>
</evidence>
<protein>
    <recommendedName>
        <fullName evidence="2">histidine kinase</fullName>
        <ecNumber evidence="2">2.7.13.3</ecNumber>
    </recommendedName>
</protein>
<accession>A0ABT0YSK8</accession>